<reference evidence="2" key="1">
    <citation type="journal article" date="2022" name="IScience">
        <title>Evolution of zygomycete secretomes and the origins of terrestrial fungal ecologies.</title>
        <authorList>
            <person name="Chang Y."/>
            <person name="Wang Y."/>
            <person name="Mondo S."/>
            <person name="Ahrendt S."/>
            <person name="Andreopoulos W."/>
            <person name="Barry K."/>
            <person name="Beard J."/>
            <person name="Benny G.L."/>
            <person name="Blankenship S."/>
            <person name="Bonito G."/>
            <person name="Cuomo C."/>
            <person name="Desiro A."/>
            <person name="Gervers K.A."/>
            <person name="Hundley H."/>
            <person name="Kuo A."/>
            <person name="LaButti K."/>
            <person name="Lang B.F."/>
            <person name="Lipzen A."/>
            <person name="O'Donnell K."/>
            <person name="Pangilinan J."/>
            <person name="Reynolds N."/>
            <person name="Sandor L."/>
            <person name="Smith M.E."/>
            <person name="Tsang A."/>
            <person name="Grigoriev I.V."/>
            <person name="Stajich J.E."/>
            <person name="Spatafora J.W."/>
        </authorList>
    </citation>
    <scope>NUCLEOTIDE SEQUENCE</scope>
    <source>
        <strain evidence="2">RSA 2281</strain>
    </source>
</reference>
<evidence type="ECO:0000256" key="1">
    <source>
        <dbReference type="SAM" id="SignalP"/>
    </source>
</evidence>
<protein>
    <submittedName>
        <fullName evidence="2">Uncharacterized protein</fullName>
    </submittedName>
</protein>
<comment type="caution">
    <text evidence="2">The sequence shown here is derived from an EMBL/GenBank/DDBJ whole genome shotgun (WGS) entry which is preliminary data.</text>
</comment>
<accession>A0AAD5PE68</accession>
<evidence type="ECO:0000313" key="3">
    <source>
        <dbReference type="Proteomes" id="UP001209540"/>
    </source>
</evidence>
<feature type="chain" id="PRO_5042046913" evidence="1">
    <location>
        <begin position="21"/>
        <end position="155"/>
    </location>
</feature>
<keyword evidence="3" id="KW-1185">Reference proteome</keyword>
<organism evidence="2 3">
    <name type="scientific">Phascolomyces articulosus</name>
    <dbReference type="NCBI Taxonomy" id="60185"/>
    <lineage>
        <taxon>Eukaryota</taxon>
        <taxon>Fungi</taxon>
        <taxon>Fungi incertae sedis</taxon>
        <taxon>Mucoromycota</taxon>
        <taxon>Mucoromycotina</taxon>
        <taxon>Mucoromycetes</taxon>
        <taxon>Mucorales</taxon>
        <taxon>Lichtheimiaceae</taxon>
        <taxon>Phascolomyces</taxon>
    </lineage>
</organism>
<name>A0AAD5PE68_9FUNG</name>
<dbReference type="Proteomes" id="UP001209540">
    <property type="component" value="Unassembled WGS sequence"/>
</dbReference>
<gene>
    <name evidence="2" type="ORF">BDA99DRAFT_538771</name>
</gene>
<sequence length="155" mass="17823">MTKIISPVAAVFSMMYATLCIETRICDNIDTIVDKIEGFLGLQHSMTSLTVTNWFPTSLHIKRYSMTIDTLVQLLIRISTLTSLSLYNLEDFWKLSQLCKIRIDLLNEQKFINDRPVEQSEAQYEKYQPITARKGACALFEQNQSLWSLNIHAAL</sequence>
<dbReference type="AlphaFoldDB" id="A0AAD5PE68"/>
<dbReference type="EMBL" id="JAIXMP010000018">
    <property type="protein sequence ID" value="KAI9258846.1"/>
    <property type="molecule type" value="Genomic_DNA"/>
</dbReference>
<reference evidence="2" key="2">
    <citation type="submission" date="2023-02" db="EMBL/GenBank/DDBJ databases">
        <authorList>
            <consortium name="DOE Joint Genome Institute"/>
            <person name="Mondo S.J."/>
            <person name="Chang Y."/>
            <person name="Wang Y."/>
            <person name="Ahrendt S."/>
            <person name="Andreopoulos W."/>
            <person name="Barry K."/>
            <person name="Beard J."/>
            <person name="Benny G.L."/>
            <person name="Blankenship S."/>
            <person name="Bonito G."/>
            <person name="Cuomo C."/>
            <person name="Desiro A."/>
            <person name="Gervers K.A."/>
            <person name="Hundley H."/>
            <person name="Kuo A."/>
            <person name="LaButti K."/>
            <person name="Lang B.F."/>
            <person name="Lipzen A."/>
            <person name="O'Donnell K."/>
            <person name="Pangilinan J."/>
            <person name="Reynolds N."/>
            <person name="Sandor L."/>
            <person name="Smith M.W."/>
            <person name="Tsang A."/>
            <person name="Grigoriev I.V."/>
            <person name="Stajich J.E."/>
            <person name="Spatafora J.W."/>
        </authorList>
    </citation>
    <scope>NUCLEOTIDE SEQUENCE</scope>
    <source>
        <strain evidence="2">RSA 2281</strain>
    </source>
</reference>
<proteinExistence type="predicted"/>
<keyword evidence="1" id="KW-0732">Signal</keyword>
<evidence type="ECO:0000313" key="2">
    <source>
        <dbReference type="EMBL" id="KAI9258846.1"/>
    </source>
</evidence>
<feature type="signal peptide" evidence="1">
    <location>
        <begin position="1"/>
        <end position="20"/>
    </location>
</feature>